<gene>
    <name evidence="2" type="ORF">AVDCRST_MAG31-655</name>
</gene>
<accession>A0A6J4SSH9</accession>
<feature type="region of interest" description="Disordered" evidence="1">
    <location>
        <begin position="29"/>
        <end position="86"/>
    </location>
</feature>
<keyword evidence="2" id="KW-0560">Oxidoreductase</keyword>
<feature type="compositionally biased region" description="Low complexity" evidence="1">
    <location>
        <begin position="115"/>
        <end position="134"/>
    </location>
</feature>
<evidence type="ECO:0000313" key="2">
    <source>
        <dbReference type="EMBL" id="CAA9504120.1"/>
    </source>
</evidence>
<dbReference type="GO" id="GO:0033743">
    <property type="term" value="F:peptide-methionine (R)-S-oxide reductase activity"/>
    <property type="evidence" value="ECO:0007669"/>
    <property type="project" value="UniProtKB-EC"/>
</dbReference>
<organism evidence="2">
    <name type="scientific">uncultured Sphingomonas sp</name>
    <dbReference type="NCBI Taxonomy" id="158754"/>
    <lineage>
        <taxon>Bacteria</taxon>
        <taxon>Pseudomonadati</taxon>
        <taxon>Pseudomonadota</taxon>
        <taxon>Alphaproteobacteria</taxon>
        <taxon>Sphingomonadales</taxon>
        <taxon>Sphingomonadaceae</taxon>
        <taxon>Sphingomonas</taxon>
        <taxon>environmental samples</taxon>
    </lineage>
</organism>
<proteinExistence type="predicted"/>
<evidence type="ECO:0000256" key="1">
    <source>
        <dbReference type="SAM" id="MobiDB-lite"/>
    </source>
</evidence>
<feature type="non-terminal residue" evidence="2">
    <location>
        <position position="1"/>
    </location>
</feature>
<dbReference type="AlphaFoldDB" id="A0A6J4SSH9"/>
<feature type="compositionally biased region" description="Low complexity" evidence="1">
    <location>
        <begin position="37"/>
        <end position="53"/>
    </location>
</feature>
<feature type="region of interest" description="Disordered" evidence="1">
    <location>
        <begin position="102"/>
        <end position="134"/>
    </location>
</feature>
<dbReference type="EC" id="1.8.4.12" evidence="2"/>
<dbReference type="EMBL" id="CADCWA010000039">
    <property type="protein sequence ID" value="CAA9504120.1"/>
    <property type="molecule type" value="Genomic_DNA"/>
</dbReference>
<sequence length="134" mass="13989">WPTCRRVKPNGARNWGRNVTASCGRRALKRRGRANCSATRPRASTAARAAGRPCSRATPNMRAAAAGRASPLRSRAKPSRRSRTRVTACTGWRCAAPGAKAISATSFPTARGRKASVTASTRPASSSSLGASAP</sequence>
<feature type="compositionally biased region" description="Basic residues" evidence="1">
    <location>
        <begin position="74"/>
        <end position="84"/>
    </location>
</feature>
<protein>
    <submittedName>
        <fullName evidence="2">Peptide-methionine (R)-S-oxide reductase MsrB</fullName>
        <ecNumber evidence="2">1.8.4.12</ecNumber>
    </submittedName>
</protein>
<name>A0A6J4SSH9_9SPHN</name>
<feature type="non-terminal residue" evidence="2">
    <location>
        <position position="134"/>
    </location>
</feature>
<reference evidence="2" key="1">
    <citation type="submission" date="2020-02" db="EMBL/GenBank/DDBJ databases">
        <authorList>
            <person name="Meier V. D."/>
        </authorList>
    </citation>
    <scope>NUCLEOTIDE SEQUENCE</scope>
    <source>
        <strain evidence="2">AVDCRST_MAG31</strain>
    </source>
</reference>